<dbReference type="InterPro" id="IPR007729">
    <property type="entry name" value="DGOK"/>
</dbReference>
<dbReference type="Gene3D" id="3.30.420.310">
    <property type="entry name" value="2-keto-3-deoxy-galactonokinase, C-terminal domain"/>
    <property type="match status" value="1"/>
</dbReference>
<organism evidence="1 2">
    <name type="scientific">Sphingomonas rustica</name>
    <dbReference type="NCBI Taxonomy" id="3103142"/>
    <lineage>
        <taxon>Bacteria</taxon>
        <taxon>Pseudomonadati</taxon>
        <taxon>Pseudomonadota</taxon>
        <taxon>Alphaproteobacteria</taxon>
        <taxon>Sphingomonadales</taxon>
        <taxon>Sphingomonadaceae</taxon>
        <taxon>Sphingomonas</taxon>
    </lineage>
</organism>
<reference evidence="1 2" key="1">
    <citation type="submission" date="2024-05" db="EMBL/GenBank/DDBJ databases">
        <title>Sphingomonas sp. HF-S3 16S ribosomal RNA gene Genome sequencing and assembly.</title>
        <authorList>
            <person name="Lee H."/>
        </authorList>
    </citation>
    <scope>NUCLEOTIDE SEQUENCE [LARGE SCALE GENOMIC DNA]</scope>
    <source>
        <strain evidence="1 2">HF-S3</strain>
    </source>
</reference>
<dbReference type="Gene3D" id="3.30.420.300">
    <property type="entry name" value="2-keto-3-deoxy-galactonokinase, substrate binding domain"/>
    <property type="match status" value="1"/>
</dbReference>
<evidence type="ECO:0000313" key="1">
    <source>
        <dbReference type="EMBL" id="MEN3745745.1"/>
    </source>
</evidence>
<name>A0ABV0B2C2_9SPHN</name>
<dbReference type="Proteomes" id="UP001427805">
    <property type="component" value="Unassembled WGS sequence"/>
</dbReference>
<dbReference type="RefSeq" id="WP_346245115.1">
    <property type="nucleotide sequence ID" value="NZ_JBDIZK010000001.1"/>
</dbReference>
<accession>A0ABV0B2C2</accession>
<keyword evidence="2" id="KW-1185">Reference proteome</keyword>
<dbReference type="CDD" id="cd24012">
    <property type="entry name" value="ASKHA_NBD_KDGal-kinase"/>
    <property type="match status" value="1"/>
</dbReference>
<dbReference type="InterPro" id="IPR042257">
    <property type="entry name" value="DGOK_C"/>
</dbReference>
<protein>
    <submittedName>
        <fullName evidence="1">2-dehydro-3-deoxygalactonokinase</fullName>
    </submittedName>
</protein>
<dbReference type="EMBL" id="JBDIZK010000001">
    <property type="protein sequence ID" value="MEN3745745.1"/>
    <property type="molecule type" value="Genomic_DNA"/>
</dbReference>
<evidence type="ECO:0000313" key="2">
    <source>
        <dbReference type="Proteomes" id="UP001427805"/>
    </source>
</evidence>
<comment type="caution">
    <text evidence="1">The sequence shown here is derived from an EMBL/GenBank/DDBJ whole genome shotgun (WGS) entry which is preliminary data.</text>
</comment>
<dbReference type="Pfam" id="PF05035">
    <property type="entry name" value="DGOK"/>
    <property type="match status" value="1"/>
</dbReference>
<sequence length="288" mass="30008">MVVSFAGTFLAIDWGTTNRRVFLIEDGQVVRTERDGRGVTAVQDFEAEAAGIRARFGDLPMLMAGMVGSNIGWRAAPYVPAPAGIDALAAKLLRIDARTAIVPGVCAADPADVMRGEEVQLLGAVAAGLVPGDALLVQPGTHCKWVDMRGGAIAGFRTAMTGELFALLRSHGLLATQLGSEVIPGPAFAAGVEEGRKRDLAASLFGIRAARLLGQRDDADAASYASGLLIGSDVAARLEGRSGQTLYILADAALGDLYRAAIQANGCTAHRVDSHDAFVSGIIEVARR</sequence>
<gene>
    <name evidence="1" type="ORF">TPR58_01100</name>
</gene>
<dbReference type="InterPro" id="IPR042258">
    <property type="entry name" value="DGOK_N"/>
</dbReference>
<proteinExistence type="predicted"/>